<dbReference type="OrthoDB" id="5971591at2"/>
<keyword evidence="2" id="KW-1185">Reference proteome</keyword>
<dbReference type="Proteomes" id="UP000094936">
    <property type="component" value="Unassembled WGS sequence"/>
</dbReference>
<evidence type="ECO:0000313" key="1">
    <source>
        <dbReference type="EMBL" id="ODA29816.1"/>
    </source>
</evidence>
<proteinExistence type="predicted"/>
<comment type="caution">
    <text evidence="1">The sequence shown here is derived from an EMBL/GenBank/DDBJ whole genome shotgun (WGS) entry which is preliminary data.</text>
</comment>
<evidence type="ECO:0008006" key="3">
    <source>
        <dbReference type="Google" id="ProtNLM"/>
    </source>
</evidence>
<sequence length="304" mass="33623">MLSPINPYILVGQSGGLPHNMRAGGLPQTAVIATPVPLQQTAGVGGSFNAARFHAAQHFAQTQGLRFGIPCIQFPVFNHCGPFFPSHCGFIRPPLLPQCCPMPQFPGFGYGHGYNHGYQHGHNVGYNNGYHQGIIDAQHYRPWPGHCRPWPLPFPDDNFEGPLPGPRPHKLADTELIDGGGEGFNAKPDRGRWENENYRIDISEDGYRMNINNKNTGEKYSMHGDPILAVGDQKEGTKNIGLFNNGGVVRLDDGTEIHLSTTKGQTKFPHLKDVTIFDRHNNHAAQFKNIGNFSAWHRGPRRAI</sequence>
<dbReference type="STRING" id="1080227.A8L45_21705"/>
<dbReference type="AlphaFoldDB" id="A0A1C3E9B2"/>
<protein>
    <recommendedName>
        <fullName evidence="3">DUF1521 domain-containing protein</fullName>
    </recommendedName>
</protein>
<gene>
    <name evidence="1" type="ORF">A8L45_21705</name>
</gene>
<dbReference type="RefSeq" id="WP_068905448.1">
    <property type="nucleotide sequence ID" value="NZ_LYBM01000063.1"/>
</dbReference>
<dbReference type="EMBL" id="LYBM01000063">
    <property type="protein sequence ID" value="ODA29816.1"/>
    <property type="molecule type" value="Genomic_DNA"/>
</dbReference>
<accession>A0A1C3E9B2</accession>
<evidence type="ECO:0000313" key="2">
    <source>
        <dbReference type="Proteomes" id="UP000094936"/>
    </source>
</evidence>
<organism evidence="1 2">
    <name type="scientific">Veronia pacifica</name>
    <dbReference type="NCBI Taxonomy" id="1080227"/>
    <lineage>
        <taxon>Bacteria</taxon>
        <taxon>Pseudomonadati</taxon>
        <taxon>Pseudomonadota</taxon>
        <taxon>Gammaproteobacteria</taxon>
        <taxon>Vibrionales</taxon>
        <taxon>Vibrionaceae</taxon>
        <taxon>Veronia</taxon>
    </lineage>
</organism>
<reference evidence="1 2" key="1">
    <citation type="submission" date="2016-05" db="EMBL/GenBank/DDBJ databases">
        <title>Genomic Taxonomy of the Vibrionaceae.</title>
        <authorList>
            <person name="Gomez-Gil B."/>
            <person name="Enciso-Ibarra J."/>
        </authorList>
    </citation>
    <scope>NUCLEOTIDE SEQUENCE [LARGE SCALE GENOMIC DNA]</scope>
    <source>
        <strain evidence="1 2">CAIM 1920</strain>
    </source>
</reference>
<name>A0A1C3E9B2_9GAMM</name>